<reference evidence="4" key="2">
    <citation type="submission" date="2023-06" db="EMBL/GenBank/DDBJ databases">
        <authorList>
            <consortium name="Lawrence Berkeley National Laboratory"/>
            <person name="Haridas S."/>
            <person name="Hensen N."/>
            <person name="Bonometti L."/>
            <person name="Westerberg I."/>
            <person name="Brannstrom I.O."/>
            <person name="Guillou S."/>
            <person name="Cros-Aarteil S."/>
            <person name="Calhoun S."/>
            <person name="Kuo A."/>
            <person name="Mondo S."/>
            <person name="Pangilinan J."/>
            <person name="Riley R."/>
            <person name="Labutti K."/>
            <person name="Andreopoulos B."/>
            <person name="Lipzen A."/>
            <person name="Chen C."/>
            <person name="Yanf M."/>
            <person name="Daum C."/>
            <person name="Ng V."/>
            <person name="Clum A."/>
            <person name="Steindorff A."/>
            <person name="Ohm R."/>
            <person name="Martin F."/>
            <person name="Silar P."/>
            <person name="Natvig D."/>
            <person name="Lalanne C."/>
            <person name="Gautier V."/>
            <person name="Ament-Velasquez S.L."/>
            <person name="Kruys A."/>
            <person name="Hutchinson M.I."/>
            <person name="Powell A.J."/>
            <person name="Barry K."/>
            <person name="Miller A.N."/>
            <person name="Grigoriev I.V."/>
            <person name="Debuchy R."/>
            <person name="Gladieux P."/>
            <person name="Thoren M.H."/>
            <person name="Johannesson H."/>
        </authorList>
    </citation>
    <scope>NUCLEOTIDE SEQUENCE</scope>
    <source>
        <strain evidence="4">CBS 314.62</strain>
    </source>
</reference>
<organism evidence="4 5">
    <name type="scientific">Podospora appendiculata</name>
    <dbReference type="NCBI Taxonomy" id="314037"/>
    <lineage>
        <taxon>Eukaryota</taxon>
        <taxon>Fungi</taxon>
        <taxon>Dikarya</taxon>
        <taxon>Ascomycota</taxon>
        <taxon>Pezizomycotina</taxon>
        <taxon>Sordariomycetes</taxon>
        <taxon>Sordariomycetidae</taxon>
        <taxon>Sordariales</taxon>
        <taxon>Podosporaceae</taxon>
        <taxon>Podospora</taxon>
    </lineage>
</organism>
<dbReference type="InterPro" id="IPR036047">
    <property type="entry name" value="F-box-like_dom_sf"/>
</dbReference>
<accession>A0AAE0X0Q0</accession>
<dbReference type="PROSITE" id="PS50181">
    <property type="entry name" value="FBOX"/>
    <property type="match status" value="1"/>
</dbReference>
<gene>
    <name evidence="4" type="ORF">B0T22DRAFT_385747</name>
</gene>
<dbReference type="Gene3D" id="3.10.110.10">
    <property type="entry name" value="Ubiquitin Conjugating Enzyme"/>
    <property type="match status" value="1"/>
</dbReference>
<dbReference type="InterPro" id="IPR016135">
    <property type="entry name" value="UBQ-conjugating_enzyme/RWD"/>
</dbReference>
<evidence type="ECO:0000313" key="5">
    <source>
        <dbReference type="Proteomes" id="UP001270362"/>
    </source>
</evidence>
<dbReference type="PANTHER" id="PTHR24067">
    <property type="entry name" value="UBIQUITIN-CONJUGATING ENZYME E2"/>
    <property type="match status" value="1"/>
</dbReference>
<name>A0AAE0X0Q0_9PEZI</name>
<dbReference type="SUPFAM" id="SSF81383">
    <property type="entry name" value="F-box domain"/>
    <property type="match status" value="1"/>
</dbReference>
<evidence type="ECO:0000259" key="3">
    <source>
        <dbReference type="PROSITE" id="PS50181"/>
    </source>
</evidence>
<sequence>MAKHPALRRRHLQDVAELQNAPYPNITLHVNDADLTKPCLVLTPGGWSPLHLSISIPLRYPLQPPWIKMNSNVRHPNVFDGYICASVLQTKGEHAYTPAYTLKGIAIQLLSFFSSDSVEQEAGRNGTPGGEIDLQYYREQSKRKASYECNKCGFGLGPAEEASANPVRRILRNSLALIRKPRPRARTTARVLTIDSLPGEVLLEILEYLEFEDLTMFAQSWTRISQLLISSDFIRTRELQCFVLKANYLEEKLGVGVKVNFEDGRHRQGKLESEFELLSHTAFHRYRIRTSIHGLDFDHWLPLPISQGHWRRVKDEAEDSLSAIGRDANRGSSSSVLYAFMTDIITRLNTDLEFRKERKNMASKNSSLRHPSEKAIESYFHLFHMLLCLATAGPAGDEIVQKTNKMISVFMSGGTNKKFTPNLGYLLVALLISDIDPTKELMEAIVTEAITRNVVWMLDRRGAGMAELAYMEPDEVSEYRIKKTFEGSLTSYRILMFSELFRRTARPSPTKKSLPKLRDELFKHHGGPPPGIAAKLASEVRRLHEIDDFPSFFREMGLDVPTPAQLTANLRDTVKASMDKGYSKNGIRTDTLVNLRLARDSSVDREAVMKEMEKQGIEAVYPSSVELTWFFEKGNFFPKQRG</sequence>
<evidence type="ECO:0000313" key="4">
    <source>
        <dbReference type="EMBL" id="KAK3682282.1"/>
    </source>
</evidence>
<evidence type="ECO:0008006" key="6">
    <source>
        <dbReference type="Google" id="ProtNLM"/>
    </source>
</evidence>
<dbReference type="CDD" id="cd00195">
    <property type="entry name" value="UBCc_UEV"/>
    <property type="match status" value="1"/>
</dbReference>
<dbReference type="InterPro" id="IPR050113">
    <property type="entry name" value="Ub_conjugating_enzyme"/>
</dbReference>
<dbReference type="InterPro" id="IPR000608">
    <property type="entry name" value="UBC"/>
</dbReference>
<dbReference type="PROSITE" id="PS50127">
    <property type="entry name" value="UBC_2"/>
    <property type="match status" value="1"/>
</dbReference>
<comment type="caution">
    <text evidence="4">The sequence shown here is derived from an EMBL/GenBank/DDBJ whole genome shotgun (WGS) entry which is preliminary data.</text>
</comment>
<keyword evidence="1" id="KW-0833">Ubl conjugation pathway</keyword>
<dbReference type="SUPFAM" id="SSF54495">
    <property type="entry name" value="UBC-like"/>
    <property type="match status" value="1"/>
</dbReference>
<evidence type="ECO:0000256" key="1">
    <source>
        <dbReference type="ARBA" id="ARBA00022786"/>
    </source>
</evidence>
<dbReference type="Proteomes" id="UP001270362">
    <property type="component" value="Unassembled WGS sequence"/>
</dbReference>
<dbReference type="EMBL" id="JAULSO010000005">
    <property type="protein sequence ID" value="KAK3682282.1"/>
    <property type="molecule type" value="Genomic_DNA"/>
</dbReference>
<feature type="domain" description="F-box" evidence="3">
    <location>
        <begin position="191"/>
        <end position="237"/>
    </location>
</feature>
<reference evidence="4" key="1">
    <citation type="journal article" date="2023" name="Mol. Phylogenet. Evol.">
        <title>Genome-scale phylogeny and comparative genomics of the fungal order Sordariales.</title>
        <authorList>
            <person name="Hensen N."/>
            <person name="Bonometti L."/>
            <person name="Westerberg I."/>
            <person name="Brannstrom I.O."/>
            <person name="Guillou S."/>
            <person name="Cros-Aarteil S."/>
            <person name="Calhoun S."/>
            <person name="Haridas S."/>
            <person name="Kuo A."/>
            <person name="Mondo S."/>
            <person name="Pangilinan J."/>
            <person name="Riley R."/>
            <person name="LaButti K."/>
            <person name="Andreopoulos B."/>
            <person name="Lipzen A."/>
            <person name="Chen C."/>
            <person name="Yan M."/>
            <person name="Daum C."/>
            <person name="Ng V."/>
            <person name="Clum A."/>
            <person name="Steindorff A."/>
            <person name="Ohm R.A."/>
            <person name="Martin F."/>
            <person name="Silar P."/>
            <person name="Natvig D.O."/>
            <person name="Lalanne C."/>
            <person name="Gautier V."/>
            <person name="Ament-Velasquez S.L."/>
            <person name="Kruys A."/>
            <person name="Hutchinson M.I."/>
            <person name="Powell A.J."/>
            <person name="Barry K."/>
            <person name="Miller A.N."/>
            <person name="Grigoriev I.V."/>
            <person name="Debuchy R."/>
            <person name="Gladieux P."/>
            <person name="Hiltunen Thoren M."/>
            <person name="Johannesson H."/>
        </authorList>
    </citation>
    <scope>NUCLEOTIDE SEQUENCE</scope>
    <source>
        <strain evidence="4">CBS 314.62</strain>
    </source>
</reference>
<keyword evidence="5" id="KW-1185">Reference proteome</keyword>
<feature type="domain" description="UBC core" evidence="2">
    <location>
        <begin position="1"/>
        <end position="154"/>
    </location>
</feature>
<dbReference type="SMART" id="SM00212">
    <property type="entry name" value="UBCc"/>
    <property type="match status" value="1"/>
</dbReference>
<dbReference type="AlphaFoldDB" id="A0AAE0X0Q0"/>
<proteinExistence type="predicted"/>
<dbReference type="Pfam" id="PF00179">
    <property type="entry name" value="UQ_con"/>
    <property type="match status" value="1"/>
</dbReference>
<protein>
    <recommendedName>
        <fullName evidence="6">UBC core domain-containing protein</fullName>
    </recommendedName>
</protein>
<evidence type="ECO:0000259" key="2">
    <source>
        <dbReference type="PROSITE" id="PS50127"/>
    </source>
</evidence>
<dbReference type="InterPro" id="IPR001810">
    <property type="entry name" value="F-box_dom"/>
</dbReference>